<accession>A0A836C1E3</accession>
<organism evidence="2 3">
    <name type="scientific">Edaphochlamys debaryana</name>
    <dbReference type="NCBI Taxonomy" id="47281"/>
    <lineage>
        <taxon>Eukaryota</taxon>
        <taxon>Viridiplantae</taxon>
        <taxon>Chlorophyta</taxon>
        <taxon>core chlorophytes</taxon>
        <taxon>Chlorophyceae</taxon>
        <taxon>CS clade</taxon>
        <taxon>Chlamydomonadales</taxon>
        <taxon>Chlamydomonadales incertae sedis</taxon>
        <taxon>Edaphochlamys</taxon>
    </lineage>
</organism>
<evidence type="ECO:0000313" key="2">
    <source>
        <dbReference type="EMBL" id="KAG2496660.1"/>
    </source>
</evidence>
<evidence type="ECO:0000313" key="3">
    <source>
        <dbReference type="Proteomes" id="UP000612055"/>
    </source>
</evidence>
<evidence type="ECO:0000256" key="1">
    <source>
        <dbReference type="SAM" id="MobiDB-lite"/>
    </source>
</evidence>
<name>A0A836C1E3_9CHLO</name>
<dbReference type="AlphaFoldDB" id="A0A836C1E3"/>
<reference evidence="2" key="1">
    <citation type="journal article" date="2020" name="bioRxiv">
        <title>Comparative genomics of Chlamydomonas.</title>
        <authorList>
            <person name="Craig R.J."/>
            <person name="Hasan A.R."/>
            <person name="Ness R.W."/>
            <person name="Keightley P.D."/>
        </authorList>
    </citation>
    <scope>NUCLEOTIDE SEQUENCE</scope>
    <source>
        <strain evidence="2">CCAP 11/70</strain>
    </source>
</reference>
<dbReference type="Proteomes" id="UP000612055">
    <property type="component" value="Unassembled WGS sequence"/>
</dbReference>
<proteinExistence type="predicted"/>
<comment type="caution">
    <text evidence="2">The sequence shown here is derived from an EMBL/GenBank/DDBJ whole genome shotgun (WGS) entry which is preliminary data.</text>
</comment>
<feature type="region of interest" description="Disordered" evidence="1">
    <location>
        <begin position="71"/>
        <end position="90"/>
    </location>
</feature>
<dbReference type="EMBL" id="JAEHOE010000018">
    <property type="protein sequence ID" value="KAG2496660.1"/>
    <property type="molecule type" value="Genomic_DNA"/>
</dbReference>
<gene>
    <name evidence="2" type="ORF">HYH03_005480</name>
</gene>
<protein>
    <submittedName>
        <fullName evidence="2">Uncharacterized protein</fullName>
    </submittedName>
</protein>
<keyword evidence="3" id="KW-1185">Reference proteome</keyword>
<sequence>MPSRALGPRLPLLDLDFCVFELSEEEPEGAGPGAGPKVDDLLARCDVEGYNDNKGNDRVSVKLRCGPAGGGAGGAGSSASGAAGGGGAGRGGLAAPPLPYSVLARRALRRMVPSGPWSVIEGQAAQQGALAAASGASGSAALPRVGGDIGACELLLRGAAVAAFADSPDHFDHWVKQLAREDDDAPDGGQLAHAGMQPGAAPLEAVQYLGPVRATVVRCSSAAVRDRVGAAARGPSCEALPVAVPLYEAISQALQAACDGVEEGGPGGGAGDMERLHLPRSYSVELGALLDLDNIGAAGPMEVGAVLGLLVPQVGLGQLLPFLGGLLPFQAGLGNPMLGEEEEEEGFFELPAEEVFGV</sequence>